<name>W9C7F3_SCLBF</name>
<proteinExistence type="predicted"/>
<evidence type="ECO:0000259" key="2">
    <source>
        <dbReference type="Pfam" id="PF03184"/>
    </source>
</evidence>
<dbReference type="InterPro" id="IPR007889">
    <property type="entry name" value="HTH_Psq"/>
</dbReference>
<dbReference type="AlphaFoldDB" id="W9C7F3"/>
<feature type="region of interest" description="Disordered" evidence="1">
    <location>
        <begin position="502"/>
        <end position="529"/>
    </location>
</feature>
<comment type="caution">
    <text evidence="4">The sequence shown here is derived from an EMBL/GenBank/DDBJ whole genome shotgun (WGS) entry which is preliminary data.</text>
</comment>
<organism evidence="4 5">
    <name type="scientific">Sclerotinia borealis (strain F-4128)</name>
    <dbReference type="NCBI Taxonomy" id="1432307"/>
    <lineage>
        <taxon>Eukaryota</taxon>
        <taxon>Fungi</taxon>
        <taxon>Dikarya</taxon>
        <taxon>Ascomycota</taxon>
        <taxon>Pezizomycotina</taxon>
        <taxon>Leotiomycetes</taxon>
        <taxon>Helotiales</taxon>
        <taxon>Sclerotiniaceae</taxon>
        <taxon>Sclerotinia</taxon>
    </lineage>
</organism>
<protein>
    <submittedName>
        <fullName evidence="4">Transposase</fullName>
    </submittedName>
</protein>
<evidence type="ECO:0000259" key="3">
    <source>
        <dbReference type="Pfam" id="PF05225"/>
    </source>
</evidence>
<keyword evidence="5" id="KW-1185">Reference proteome</keyword>
<feature type="domain" description="HTH psq-type" evidence="3">
    <location>
        <begin position="8"/>
        <end position="49"/>
    </location>
</feature>
<dbReference type="PANTHER" id="PTHR19303:SF74">
    <property type="entry name" value="POGO TRANSPOSABLE ELEMENT WITH KRAB DOMAIN"/>
    <property type="match status" value="1"/>
</dbReference>
<dbReference type="Pfam" id="PF03184">
    <property type="entry name" value="DDE_1"/>
    <property type="match status" value="1"/>
</dbReference>
<dbReference type="STRING" id="1432307.W9C7F3"/>
<accession>W9C7F3</accession>
<dbReference type="HOGENOM" id="CLU_013929_20_3_1"/>
<evidence type="ECO:0000313" key="4">
    <source>
        <dbReference type="EMBL" id="ESZ92697.1"/>
    </source>
</evidence>
<dbReference type="Proteomes" id="UP000019487">
    <property type="component" value="Unassembled WGS sequence"/>
</dbReference>
<reference evidence="4 5" key="1">
    <citation type="journal article" date="2014" name="Genome Announc.">
        <title>Draft genome sequence of Sclerotinia borealis, a psychrophilic plant pathogenic fungus.</title>
        <authorList>
            <person name="Mardanov A.V."/>
            <person name="Beletsky A.V."/>
            <person name="Kadnikov V.V."/>
            <person name="Ignatov A.N."/>
            <person name="Ravin N.V."/>
        </authorList>
    </citation>
    <scope>NUCLEOTIDE SEQUENCE [LARGE SCALE GENOMIC DNA]</scope>
    <source>
        <strain evidence="5">F-4157</strain>
    </source>
</reference>
<dbReference type="Gene3D" id="1.10.10.60">
    <property type="entry name" value="Homeodomain-like"/>
    <property type="match status" value="1"/>
</dbReference>
<dbReference type="PANTHER" id="PTHR19303">
    <property type="entry name" value="TRANSPOSON"/>
    <property type="match status" value="1"/>
</dbReference>
<dbReference type="SUPFAM" id="SSF46689">
    <property type="entry name" value="Homeodomain-like"/>
    <property type="match status" value="1"/>
</dbReference>
<dbReference type="Pfam" id="PF05225">
    <property type="entry name" value="HTH_psq"/>
    <property type="match status" value="1"/>
</dbReference>
<gene>
    <name evidence="4" type="ORF">SBOR_6909</name>
</gene>
<dbReference type="GO" id="GO:0005634">
    <property type="term" value="C:nucleus"/>
    <property type="evidence" value="ECO:0007669"/>
    <property type="project" value="TreeGrafter"/>
</dbReference>
<dbReference type="GO" id="GO:0003677">
    <property type="term" value="F:DNA binding"/>
    <property type="evidence" value="ECO:0007669"/>
    <property type="project" value="InterPro"/>
</dbReference>
<evidence type="ECO:0000256" key="1">
    <source>
        <dbReference type="SAM" id="MobiDB-lite"/>
    </source>
</evidence>
<dbReference type="OrthoDB" id="5425890at2759"/>
<evidence type="ECO:0000313" key="5">
    <source>
        <dbReference type="Proteomes" id="UP000019487"/>
    </source>
</evidence>
<feature type="domain" description="DDE-1" evidence="2">
    <location>
        <begin position="180"/>
        <end position="330"/>
    </location>
</feature>
<dbReference type="InterPro" id="IPR004875">
    <property type="entry name" value="DDE_SF_endonuclease_dom"/>
</dbReference>
<sequence>MISKLHIEDDIAAALNAIVNGVSMRKAALDYGIPRTTLYNRINGRVSHQKSHQTMQKIAPIQEKRLVEWILVQKSLGTSPTHRQIREIGERLLDIKNSILPLESDGIDSARVSGASHDIIAPWFQKLELPEIIDVKPENRYNIDEAGIMEGQDLNGLVSLDIFYRVYFSDRASTHATRHFKGKHIQQQWFPTDLALYQDWNFIATDNGWTTDATGLEWLEKVFIPQTTPSEAGDARLLILNGYGSHETMPFMYRCFENNIYLLFLPPHISHALQPLDLSVFSPLKNAYRHALNNLNSLSDSTPIGKRSFLHCYQKARMEALIVHNIKAGWKASGLWPKNRAKPLMSRLLLENSNQEVLAPNPASDDDPQLQWNIGASAIIWKTPQKASDLRLYASTMTQEKEPDLPTRRLLFRKIIKAFDIKNYNLMESGKRIKQLEYQLDAVVPKKRRKVVTSPNTRFSGIRAIREAQIVAGDRGINAEDSDDTIESGGTGDFIEFHPASSNPHPQKCANTPATTPTPTPTKTKTTQKKPPCQWIQIAQIFWNAGLLNCPIFISNALRIPGPNVIRVWFGPPDLIPEPRKRGVEEKKKKKEVERRGGVEICGVM</sequence>
<dbReference type="EMBL" id="AYSA01000366">
    <property type="protein sequence ID" value="ESZ92697.1"/>
    <property type="molecule type" value="Genomic_DNA"/>
</dbReference>
<dbReference type="InterPro" id="IPR050863">
    <property type="entry name" value="CenT-Element_Derived"/>
</dbReference>
<feature type="compositionally biased region" description="Low complexity" evidence="1">
    <location>
        <begin position="512"/>
        <end position="529"/>
    </location>
</feature>
<dbReference type="InterPro" id="IPR009057">
    <property type="entry name" value="Homeodomain-like_sf"/>
</dbReference>